<name>A0ABD2W2X6_9HYME</name>
<protein>
    <recommendedName>
        <fullName evidence="4">Ankyrin repeat protein</fullName>
    </recommendedName>
</protein>
<organism evidence="2 3">
    <name type="scientific">Trichogramma kaykai</name>
    <dbReference type="NCBI Taxonomy" id="54128"/>
    <lineage>
        <taxon>Eukaryota</taxon>
        <taxon>Metazoa</taxon>
        <taxon>Ecdysozoa</taxon>
        <taxon>Arthropoda</taxon>
        <taxon>Hexapoda</taxon>
        <taxon>Insecta</taxon>
        <taxon>Pterygota</taxon>
        <taxon>Neoptera</taxon>
        <taxon>Endopterygota</taxon>
        <taxon>Hymenoptera</taxon>
        <taxon>Apocrita</taxon>
        <taxon>Proctotrupomorpha</taxon>
        <taxon>Chalcidoidea</taxon>
        <taxon>Trichogrammatidae</taxon>
        <taxon>Trichogramma</taxon>
    </lineage>
</organism>
<dbReference type="Proteomes" id="UP001627154">
    <property type="component" value="Unassembled WGS sequence"/>
</dbReference>
<dbReference type="InterPro" id="IPR002110">
    <property type="entry name" value="Ankyrin_rpt"/>
</dbReference>
<dbReference type="AlphaFoldDB" id="A0ABD2W2X6"/>
<gene>
    <name evidence="2" type="ORF">TKK_017774</name>
</gene>
<feature type="repeat" description="ANK" evidence="1">
    <location>
        <begin position="35"/>
        <end position="72"/>
    </location>
</feature>
<evidence type="ECO:0000313" key="2">
    <source>
        <dbReference type="EMBL" id="KAL3386847.1"/>
    </source>
</evidence>
<evidence type="ECO:0000313" key="3">
    <source>
        <dbReference type="Proteomes" id="UP001627154"/>
    </source>
</evidence>
<dbReference type="PANTHER" id="PTHR24118">
    <property type="entry name" value="POTE ANKYRIN DOMAIN"/>
    <property type="match status" value="1"/>
</dbReference>
<reference evidence="2 3" key="1">
    <citation type="journal article" date="2024" name="bioRxiv">
        <title>A reference genome for Trichogramma kaykai: A tiny desert-dwelling parasitoid wasp with competing sex-ratio distorters.</title>
        <authorList>
            <person name="Culotta J."/>
            <person name="Lindsey A.R."/>
        </authorList>
    </citation>
    <scope>NUCLEOTIDE SEQUENCE [LARGE SCALE GENOMIC DNA]</scope>
    <source>
        <strain evidence="2 3">KSX58</strain>
    </source>
</reference>
<dbReference type="SUPFAM" id="SSF48403">
    <property type="entry name" value="Ankyrin repeat"/>
    <property type="match status" value="1"/>
</dbReference>
<dbReference type="SMART" id="SM00248">
    <property type="entry name" value="ANK"/>
    <property type="match status" value="8"/>
</dbReference>
<comment type="caution">
    <text evidence="2">The sequence shown here is derived from an EMBL/GenBank/DDBJ whole genome shotgun (WGS) entry which is preliminary data.</text>
</comment>
<evidence type="ECO:0008006" key="4">
    <source>
        <dbReference type="Google" id="ProtNLM"/>
    </source>
</evidence>
<keyword evidence="3" id="KW-1185">Reference proteome</keyword>
<dbReference type="InterPro" id="IPR036770">
    <property type="entry name" value="Ankyrin_rpt-contain_sf"/>
</dbReference>
<feature type="repeat" description="ANK" evidence="1">
    <location>
        <begin position="144"/>
        <end position="176"/>
    </location>
</feature>
<dbReference type="Gene3D" id="1.25.40.20">
    <property type="entry name" value="Ankyrin repeat-containing domain"/>
    <property type="match status" value="3"/>
</dbReference>
<evidence type="ECO:0000256" key="1">
    <source>
        <dbReference type="PROSITE-ProRule" id="PRU00023"/>
    </source>
</evidence>
<dbReference type="Pfam" id="PF12796">
    <property type="entry name" value="Ank_2"/>
    <property type="match status" value="2"/>
</dbReference>
<dbReference type="EMBL" id="JBJJXI010000143">
    <property type="protein sequence ID" value="KAL3386847.1"/>
    <property type="molecule type" value="Genomic_DNA"/>
</dbReference>
<accession>A0ABD2W2X6</accession>
<dbReference type="PROSITE" id="PS50088">
    <property type="entry name" value="ANK_REPEAT"/>
    <property type="match status" value="2"/>
</dbReference>
<dbReference type="PROSITE" id="PS50297">
    <property type="entry name" value="ANK_REP_REGION"/>
    <property type="match status" value="1"/>
</dbReference>
<dbReference type="PANTHER" id="PTHR24118:SF100">
    <property type="entry name" value="FYVE-TYPE DOMAIN-CONTAINING PROTEIN"/>
    <property type="match status" value="1"/>
</dbReference>
<sequence>MFNPESLIDAVEWEKLEVVESLLKNGTDPNIVNEKGMSPIHLVCYRPRLWHKQFDIARLLILYKADLNLKDKYGNSPMMNLFQHDHDYNTYRLDMLKLLLENNAEVPYNYKTKKDLENRENSKLIEQIDMLIKNSNGLSFYSFPHESPLHLAVHFRALETVELLLKTGIDSNQFDDERTTPLNRICNFPKLTDVDIKMIRLLIQYKADVNAKGYDVEEDDDDGEEIEYYSDFDSDSETEFPVRNTPMINLFYHNQDYELRNKALKILLDGNADFTLSGRGGRTILDVLLQKELNTNIIEIIELLIKYGMDLNKVNEINGMNPMYYPLIEREPEKLEFLLKKGTDPNVRCFLSWTPVNFICVENELTYSDVDMIKLLIQYKADINIKDENGNSAVINLFSVSQNRRNARPNSNDFNTNDQVYRKQVFELLKDNNVDLTGFDWNSE</sequence>
<proteinExistence type="predicted"/>
<keyword evidence="1" id="KW-0040">ANK repeat</keyword>